<feature type="region of interest" description="Disordered" evidence="1">
    <location>
        <begin position="913"/>
        <end position="962"/>
    </location>
</feature>
<evidence type="ECO:0008006" key="4">
    <source>
        <dbReference type="Google" id="ProtNLM"/>
    </source>
</evidence>
<feature type="compositionally biased region" description="Polar residues" evidence="1">
    <location>
        <begin position="927"/>
        <end position="942"/>
    </location>
</feature>
<gene>
    <name evidence="2" type="ORF">CRM22_002984</name>
</gene>
<name>A0A4S2M3F0_OPIFE</name>
<feature type="region of interest" description="Disordered" evidence="1">
    <location>
        <begin position="1033"/>
        <end position="1099"/>
    </location>
</feature>
<dbReference type="OrthoDB" id="6273453at2759"/>
<feature type="compositionally biased region" description="Polar residues" evidence="1">
    <location>
        <begin position="421"/>
        <end position="445"/>
    </location>
</feature>
<dbReference type="AlphaFoldDB" id="A0A4S2M3F0"/>
<protein>
    <recommendedName>
        <fullName evidence="4">Death domain-containing protein</fullName>
    </recommendedName>
</protein>
<feature type="region of interest" description="Disordered" evidence="1">
    <location>
        <begin position="420"/>
        <end position="445"/>
    </location>
</feature>
<reference evidence="2 3" key="1">
    <citation type="journal article" date="2019" name="BMC Genomics">
        <title>New insights from Opisthorchis felineus genome: update on genomics of the epidemiologically important liver flukes.</title>
        <authorList>
            <person name="Ershov N.I."/>
            <person name="Mordvinov V.A."/>
            <person name="Prokhortchouk E.B."/>
            <person name="Pakharukova M.Y."/>
            <person name="Gunbin K.V."/>
            <person name="Ustyantsev K."/>
            <person name="Genaev M.A."/>
            <person name="Blinov A.G."/>
            <person name="Mazur A."/>
            <person name="Boulygina E."/>
            <person name="Tsygankova S."/>
            <person name="Khrameeva E."/>
            <person name="Chekanov N."/>
            <person name="Fan G."/>
            <person name="Xiao A."/>
            <person name="Zhang H."/>
            <person name="Xu X."/>
            <person name="Yang H."/>
            <person name="Solovyev V."/>
            <person name="Lee S.M."/>
            <person name="Liu X."/>
            <person name="Afonnikov D.A."/>
            <person name="Skryabin K.G."/>
        </authorList>
    </citation>
    <scope>NUCLEOTIDE SEQUENCE [LARGE SCALE GENOMIC DNA]</scope>
    <source>
        <strain evidence="2">AK-0245</strain>
        <tissue evidence="2">Whole organism</tissue>
    </source>
</reference>
<dbReference type="Gene3D" id="2.60.220.30">
    <property type="match status" value="1"/>
</dbReference>
<feature type="region of interest" description="Disordered" evidence="1">
    <location>
        <begin position="1"/>
        <end position="23"/>
    </location>
</feature>
<evidence type="ECO:0000256" key="1">
    <source>
        <dbReference type="SAM" id="MobiDB-lite"/>
    </source>
</evidence>
<feature type="region of interest" description="Disordered" evidence="1">
    <location>
        <begin position="254"/>
        <end position="282"/>
    </location>
</feature>
<feature type="region of interest" description="Disordered" evidence="1">
    <location>
        <begin position="711"/>
        <end position="730"/>
    </location>
</feature>
<evidence type="ECO:0000313" key="2">
    <source>
        <dbReference type="EMBL" id="TGZ70812.1"/>
    </source>
</evidence>
<organism evidence="2 3">
    <name type="scientific">Opisthorchis felineus</name>
    <dbReference type="NCBI Taxonomy" id="147828"/>
    <lineage>
        <taxon>Eukaryota</taxon>
        <taxon>Metazoa</taxon>
        <taxon>Spiralia</taxon>
        <taxon>Lophotrochozoa</taxon>
        <taxon>Platyhelminthes</taxon>
        <taxon>Trematoda</taxon>
        <taxon>Digenea</taxon>
        <taxon>Opisthorchiida</taxon>
        <taxon>Opisthorchiata</taxon>
        <taxon>Opisthorchiidae</taxon>
        <taxon>Opisthorchis</taxon>
    </lineage>
</organism>
<feature type="region of interest" description="Disordered" evidence="1">
    <location>
        <begin position="800"/>
        <end position="837"/>
    </location>
</feature>
<proteinExistence type="predicted"/>
<dbReference type="Proteomes" id="UP000308267">
    <property type="component" value="Unassembled WGS sequence"/>
</dbReference>
<feature type="compositionally biased region" description="Basic and acidic residues" evidence="1">
    <location>
        <begin position="916"/>
        <end position="926"/>
    </location>
</feature>
<keyword evidence="3" id="KW-1185">Reference proteome</keyword>
<comment type="caution">
    <text evidence="2">The sequence shown here is derived from an EMBL/GenBank/DDBJ whole genome shotgun (WGS) entry which is preliminary data.</text>
</comment>
<feature type="compositionally biased region" description="Polar residues" evidence="1">
    <location>
        <begin position="820"/>
        <end position="831"/>
    </location>
</feature>
<accession>A0A4S2M3F0</accession>
<sequence length="1231" mass="137652">MTSRQRHDGAGKGRGSKSDLINHDHRNELNPLKQDVLVRKAGGLFLSPNGVKIEIPPGASSGRRERLLCAPVPSTARGVLGPWLGPDLRMASDIQLFYAPHSFRQPVALFIPFSYAAARELTYQMEEEPPPTERQRFKIEHVSKEATDGDTVAIQHTEVPSSPRAARVNLKAKQPFSPISAFLESRKTNRPPLLDTRSVFLLRCKVGEDEWDIIENFTVIQPTIHYNSWPPEVQRLSGHSARWCEDKFVEPAADSDPTPFNHKRLSTAAPRNKRGTAPTQKDVDPVEQIKQIENYCGGVCIATEELKDLLLLVIGTKAENFLINREGGLFRSPLLHPFLSVRIPKRSCLSPITASFKAMEIRTNWSQAAVQFDPQLAEVEGCSDIYEIGLSNVVLRRPSTVRIPLPKWFIERRSKAHDNWEQASTTAGSSEPQEPSAHSRTAVSDGTFNYDRPLMLLYQSSGHRRQIVWQTATLDDIREDVGRRKSRFQVSRKDTLNTQKCKIDNLYARLGWSHLTTGIRGGPWHTMKQPLYFTKRTAFFETNIFGKFVLIGARDPERTPANKLAHLMTRVEALAFAPPGALMIFLQLQPNCWRIMANVYPEEHLADAVQEQVYAGFIPLVQMASGLTRRTVGLCNAVIQAADTFSGNSPQEEHGKTRKTRPYRINGTDINHVLMYSGLCLEFRFTGDVRMRTTSHFEPLSLALRNVKLSESDGEQGRSGKRSTSLSLVDDQRRKDLAPVKRDITSLLANTACLQQHELLHETACVVEIEPIMNEEARYGRKSQEKSQFVTELIRNALKRQESSEEFDDDDSSSDDNGGRRSSLSESQSPIPYQGDDTEVDDIVREAQELVIRDQPLSVAAINAELSRRLFNVMEKNKINRSSAFLQKVHDMYHAGTVEVWLVPPKTLSQLATPKEPAKEVSHKTDAFSTTGSEVGQATSGSEIAAQEEQSGEIAEGEHHDADEQTPDYINEETHNAIRWNPVGSAANTDGKAVHLPEMAHQANKPLAVYNILIDPDLALSYVRTPATRSAISLMSQKKGGHGRSRSSGRSHKTRQRNASSTGRRKAASTVVKAVPVHSYSADSEPESTRDELKRRSNSPITDELRNLTKPLMQSLAGYIREPEKLLAALGLPQEESDRIRAQMAQQNESSPKNIAYETIKTWKSCYMNRRIQLVASRCGSTTAGDNRTETMGNRSQLNDLMDVLQSLGYFEAAELISQIKLEDTDNVGDS</sequence>
<evidence type="ECO:0000313" key="3">
    <source>
        <dbReference type="Proteomes" id="UP000308267"/>
    </source>
</evidence>
<feature type="compositionally biased region" description="Basic residues" evidence="1">
    <location>
        <begin position="1039"/>
        <end position="1056"/>
    </location>
</feature>
<feature type="compositionally biased region" description="Acidic residues" evidence="1">
    <location>
        <begin position="804"/>
        <end position="814"/>
    </location>
</feature>
<dbReference type="EMBL" id="SJOL01005103">
    <property type="protein sequence ID" value="TGZ70812.1"/>
    <property type="molecule type" value="Genomic_DNA"/>
</dbReference>